<accession>A0A3A3A3W3</accession>
<organism evidence="1 2">
    <name type="scientific">Aspergillus sclerotialis</name>
    <dbReference type="NCBI Taxonomy" id="2070753"/>
    <lineage>
        <taxon>Eukaryota</taxon>
        <taxon>Fungi</taxon>
        <taxon>Dikarya</taxon>
        <taxon>Ascomycota</taxon>
        <taxon>Pezizomycotina</taxon>
        <taxon>Eurotiomycetes</taxon>
        <taxon>Eurotiomycetidae</taxon>
        <taxon>Eurotiales</taxon>
        <taxon>Aspergillaceae</taxon>
        <taxon>Aspergillus</taxon>
        <taxon>Aspergillus subgen. Polypaecilum</taxon>
    </lineage>
</organism>
<evidence type="ECO:0000313" key="1">
    <source>
        <dbReference type="EMBL" id="RJE24725.1"/>
    </source>
</evidence>
<reference evidence="2" key="1">
    <citation type="submission" date="2017-02" db="EMBL/GenBank/DDBJ databases">
        <authorList>
            <person name="Tafer H."/>
            <person name="Lopandic K."/>
        </authorList>
    </citation>
    <scope>NUCLEOTIDE SEQUENCE [LARGE SCALE GENOMIC DNA]</scope>
    <source>
        <strain evidence="2">CBS 366.77</strain>
    </source>
</reference>
<evidence type="ECO:0000313" key="2">
    <source>
        <dbReference type="Proteomes" id="UP000266188"/>
    </source>
</evidence>
<comment type="caution">
    <text evidence="1">The sequence shown here is derived from an EMBL/GenBank/DDBJ whole genome shotgun (WGS) entry which is preliminary data.</text>
</comment>
<sequence length="75" mass="8722">MSEQVYKNDQPRDELLERVQTASYVSIPHIFEQLYLGPRNNTDGKLRRMLGNPTPIGETFISSIRFPSEAQKQQR</sequence>
<dbReference type="Proteomes" id="UP000266188">
    <property type="component" value="Unassembled WGS sequence"/>
</dbReference>
<dbReference type="OrthoDB" id="3648309at2759"/>
<keyword evidence="2" id="KW-1185">Reference proteome</keyword>
<dbReference type="EMBL" id="MVGC01000070">
    <property type="protein sequence ID" value="RJE24725.1"/>
    <property type="molecule type" value="Genomic_DNA"/>
</dbReference>
<gene>
    <name evidence="1" type="ORF">PHISCL_02934</name>
</gene>
<proteinExistence type="predicted"/>
<name>A0A3A3A3W3_9EURO</name>
<dbReference type="AlphaFoldDB" id="A0A3A3A3W3"/>
<protein>
    <submittedName>
        <fullName evidence="1">Uncharacterized protein</fullName>
    </submittedName>
</protein>